<protein>
    <submittedName>
        <fullName evidence="5">Uncharacterized protein</fullName>
    </submittedName>
</protein>
<evidence type="ECO:0000259" key="4">
    <source>
        <dbReference type="Pfam" id="PF13629"/>
    </source>
</evidence>
<proteinExistence type="inferred from homology"/>
<dbReference type="KEGG" id="zdf:AN401_11805"/>
<dbReference type="PANTHER" id="PTHR30332:SF17">
    <property type="entry name" value="TYPE IV PILIATION SYSTEM PROTEIN DR_0774-RELATED"/>
    <property type="match status" value="1"/>
</dbReference>
<comment type="similarity">
    <text evidence="1">Belongs to the bacterial secretin family.</text>
</comment>
<dbReference type="PANTHER" id="PTHR30332">
    <property type="entry name" value="PROBABLE GENERAL SECRETION PATHWAY PROTEIN D"/>
    <property type="match status" value="1"/>
</dbReference>
<dbReference type="Pfam" id="PF13629">
    <property type="entry name" value="T2SS-T3SS_pil_N"/>
    <property type="match status" value="1"/>
</dbReference>
<dbReference type="InterPro" id="IPR001775">
    <property type="entry name" value="GspD/PilQ"/>
</dbReference>
<feature type="signal peptide" evidence="2">
    <location>
        <begin position="1"/>
        <end position="19"/>
    </location>
</feature>
<organism evidence="5 6">
    <name type="scientific">Zobellella denitrificans</name>
    <dbReference type="NCBI Taxonomy" id="347534"/>
    <lineage>
        <taxon>Bacteria</taxon>
        <taxon>Pseudomonadati</taxon>
        <taxon>Pseudomonadota</taxon>
        <taxon>Gammaproteobacteria</taxon>
        <taxon>Aeromonadales</taxon>
        <taxon>Aeromonadaceae</taxon>
        <taxon>Zobellella</taxon>
    </lineage>
</organism>
<evidence type="ECO:0000256" key="2">
    <source>
        <dbReference type="SAM" id="SignalP"/>
    </source>
</evidence>
<feature type="domain" description="Type II/III secretion system secretin-like" evidence="3">
    <location>
        <begin position="172"/>
        <end position="333"/>
    </location>
</feature>
<keyword evidence="2" id="KW-0732">Signal</keyword>
<evidence type="ECO:0000313" key="5">
    <source>
        <dbReference type="EMBL" id="ATG74453.1"/>
    </source>
</evidence>
<dbReference type="Pfam" id="PF00263">
    <property type="entry name" value="Secretin"/>
    <property type="match status" value="1"/>
</dbReference>
<evidence type="ECO:0000259" key="3">
    <source>
        <dbReference type="Pfam" id="PF00263"/>
    </source>
</evidence>
<keyword evidence="6" id="KW-1185">Reference proteome</keyword>
<dbReference type="InterPro" id="IPR050810">
    <property type="entry name" value="Bact_Secretion_Sys_Channel"/>
</dbReference>
<evidence type="ECO:0000313" key="6">
    <source>
        <dbReference type="Proteomes" id="UP000217763"/>
    </source>
</evidence>
<dbReference type="GO" id="GO:0015627">
    <property type="term" value="C:type II protein secretion system complex"/>
    <property type="evidence" value="ECO:0007669"/>
    <property type="project" value="TreeGrafter"/>
</dbReference>
<accession>A0A291HQN0</accession>
<dbReference type="PRINTS" id="PR00811">
    <property type="entry name" value="BCTERIALGSPD"/>
</dbReference>
<dbReference type="InterPro" id="IPR032789">
    <property type="entry name" value="T2SS-T3SS_pil_N"/>
</dbReference>
<dbReference type="RefSeq" id="WP_096779489.1">
    <property type="nucleotide sequence ID" value="NZ_CP012621.1"/>
</dbReference>
<feature type="chain" id="PRO_5013398750" evidence="2">
    <location>
        <begin position="20"/>
        <end position="385"/>
    </location>
</feature>
<dbReference type="InterPro" id="IPR004846">
    <property type="entry name" value="T2SS/T3SS_dom"/>
</dbReference>
<dbReference type="AlphaFoldDB" id="A0A291HQN0"/>
<gene>
    <name evidence="5" type="ORF">AN401_11805</name>
</gene>
<sequence length="385" mass="41191">MKSIRGWLLAALLAGQAQAGEWLLREGEQHPLVTAEPVVRAAMGDPEVAGVQVLSSRELLITAKSAGRTRLLVWHRGQQEPERHSVVVTAAGVASGMLQVQADIKVVEVSRSALRAIGTGLFKQSVRGNTVINAGSGILSGFSPGSDPGLGEGVLNIFAGNAARGLWGAITALNQSGYAYTLAEPSLVTLSGQTATFLAGGEFPFPSTNRDGDVRIEFKEFGVRLNLTPTVMEDERILLKVAPEVSELDFINGVSTSGTMVPSLRIRRTDTTVQLGHGESFVISGLVSSNTQRNAERLPLLGDVPVLGAFFRSTRFDSSDKELLMIVTPYLVRPLAADARLPDLPGELYRHYRPSFFEMLFLDMDPAEAAAGLPPGMGFVRGGIR</sequence>
<feature type="domain" description="Pilus formation protein N-terminal" evidence="4">
    <location>
        <begin position="21"/>
        <end position="89"/>
    </location>
</feature>
<reference evidence="6" key="1">
    <citation type="submission" date="2015-09" db="EMBL/GenBank/DDBJ databases">
        <authorList>
            <person name="Shao Z."/>
            <person name="Wang L."/>
        </authorList>
    </citation>
    <scope>NUCLEOTIDE SEQUENCE [LARGE SCALE GENOMIC DNA]</scope>
    <source>
        <strain evidence="6">F13-1</strain>
    </source>
</reference>
<dbReference type="EMBL" id="CP012621">
    <property type="protein sequence ID" value="ATG74453.1"/>
    <property type="molecule type" value="Genomic_DNA"/>
</dbReference>
<dbReference type="Proteomes" id="UP000217763">
    <property type="component" value="Chromosome"/>
</dbReference>
<name>A0A291HQN0_9GAMM</name>
<evidence type="ECO:0000256" key="1">
    <source>
        <dbReference type="RuleBase" id="RU004003"/>
    </source>
</evidence>
<dbReference type="GO" id="GO:0009306">
    <property type="term" value="P:protein secretion"/>
    <property type="evidence" value="ECO:0007669"/>
    <property type="project" value="InterPro"/>
</dbReference>